<organism evidence="1 2">
    <name type="scientific">Anoxybacillus mongoliensis</name>
    <dbReference type="NCBI Taxonomy" id="452565"/>
    <lineage>
        <taxon>Bacteria</taxon>
        <taxon>Bacillati</taxon>
        <taxon>Bacillota</taxon>
        <taxon>Bacilli</taxon>
        <taxon>Bacillales</taxon>
        <taxon>Anoxybacillaceae</taxon>
        <taxon>Anoxybacillus</taxon>
    </lineage>
</organism>
<proteinExistence type="predicted"/>
<name>A0A7W8JE42_9BACL</name>
<evidence type="ECO:0000313" key="1">
    <source>
        <dbReference type="EMBL" id="MBB5355310.1"/>
    </source>
</evidence>
<dbReference type="AlphaFoldDB" id="A0A7W8JE42"/>
<comment type="caution">
    <text evidence="1">The sequence shown here is derived from an EMBL/GenBank/DDBJ whole genome shotgun (WGS) entry which is preliminary data.</text>
</comment>
<dbReference type="RefSeq" id="WP_183242266.1">
    <property type="nucleotide sequence ID" value="NZ_JACHEQ010000005.1"/>
</dbReference>
<accession>A0A7W8JE42</accession>
<gene>
    <name evidence="1" type="ORF">HNR43_001282</name>
</gene>
<dbReference type="EMBL" id="JACHEQ010000005">
    <property type="protein sequence ID" value="MBB5355310.1"/>
    <property type="molecule type" value="Genomic_DNA"/>
</dbReference>
<keyword evidence="2" id="KW-1185">Reference proteome</keyword>
<evidence type="ECO:0000313" key="2">
    <source>
        <dbReference type="Proteomes" id="UP000583699"/>
    </source>
</evidence>
<dbReference type="Proteomes" id="UP000583699">
    <property type="component" value="Unassembled WGS sequence"/>
</dbReference>
<protein>
    <submittedName>
        <fullName evidence="1">Uncharacterized protein</fullName>
    </submittedName>
</protein>
<reference evidence="1 2" key="1">
    <citation type="submission" date="2020-08" db="EMBL/GenBank/DDBJ databases">
        <title>Genomic Encyclopedia of Type Strains, Phase IV (KMG-IV): sequencing the most valuable type-strain genomes for metagenomic binning, comparative biology and taxonomic classification.</title>
        <authorList>
            <person name="Goeker M."/>
        </authorList>
    </citation>
    <scope>NUCLEOTIDE SEQUENCE [LARGE SCALE GENOMIC DNA]</scope>
    <source>
        <strain evidence="1 2">DSM 19169</strain>
    </source>
</reference>
<sequence>MILSFNDFDELEAHKKYKQLNFPKFNLNQIDNILKNKYNAEEVDVQLFTELQNDPYFNPSHVTKCYAIHDPEVLKNLFSEEEKKDHLEFMRLNGVLNKKIDHSVVEDRLHAIGQGSLLYIFFQSPDGTYLGSFLSTHGQCEKISHELIVFKGIDPENCVIGNVDYKLYLFSLVKAGYLDM</sequence>